<protein>
    <submittedName>
        <fullName evidence="1">Uncharacterized protein</fullName>
    </submittedName>
</protein>
<name>A0A7V4FGZ5_FERPE</name>
<accession>A0A7V4FGZ5</accession>
<comment type="caution">
    <text evidence="1">The sequence shown here is derived from an EMBL/GenBank/DDBJ whole genome shotgun (WGS) entry which is preliminary data.</text>
</comment>
<evidence type="ECO:0000313" key="1">
    <source>
        <dbReference type="EMBL" id="HGQ78088.1"/>
    </source>
</evidence>
<sequence length="246" mass="27720">MNLPTNVETSTNLNRLWPLKVQASLICTQRLEEIIEDVSLLTLGSLGNTLLAEEVGKYVGWYVKSKGFSYYVVGPLDTLSVDDEDYFYRVHKSPYITADIYEKFSTGLSIAGVIPIFDGRGKIDVNLISSLVTRRLTYPVLVEDEGKAILLRNLGYAAVFIKKDKDGFLFLNGMPAKLYWSTKPPEFETLRRAVLVNSVIYISQGEIHVRKPFVTTGVVVYSNDEFVIPEAKKAIERQFAPGRVPW</sequence>
<dbReference type="AlphaFoldDB" id="A0A7V4FGZ5"/>
<dbReference type="EMBL" id="DTBH01000192">
    <property type="protein sequence ID" value="HGQ78088.1"/>
    <property type="molecule type" value="Genomic_DNA"/>
</dbReference>
<proteinExistence type="predicted"/>
<organism evidence="1">
    <name type="scientific">Fervidobacterium pennivorans</name>
    <dbReference type="NCBI Taxonomy" id="93466"/>
    <lineage>
        <taxon>Bacteria</taxon>
        <taxon>Thermotogati</taxon>
        <taxon>Thermotogota</taxon>
        <taxon>Thermotogae</taxon>
        <taxon>Thermotogales</taxon>
        <taxon>Fervidobacteriaceae</taxon>
        <taxon>Fervidobacterium</taxon>
    </lineage>
</organism>
<gene>
    <name evidence="1" type="ORF">ENU12_09390</name>
</gene>
<reference evidence="1" key="1">
    <citation type="journal article" date="2020" name="mSystems">
        <title>Genome- and Community-Level Interaction Insights into Carbon Utilization and Element Cycling Functions of Hydrothermarchaeota in Hydrothermal Sediment.</title>
        <authorList>
            <person name="Zhou Z."/>
            <person name="Liu Y."/>
            <person name="Xu W."/>
            <person name="Pan J."/>
            <person name="Luo Z.H."/>
            <person name="Li M."/>
        </authorList>
    </citation>
    <scope>NUCLEOTIDE SEQUENCE [LARGE SCALE GENOMIC DNA]</scope>
    <source>
        <strain evidence="1">SpSt-640</strain>
    </source>
</reference>